<dbReference type="OrthoDB" id="10009520at2759"/>
<dbReference type="PANTHER" id="PTHR45887">
    <property type="entry name" value="TRANSLATION INITIATION FACTOR EIF-2B SUBUNIT EPSILON"/>
    <property type="match status" value="1"/>
</dbReference>
<organism evidence="13 14">
    <name type="scientific">Cyphellophora europaea (strain CBS 101466)</name>
    <name type="common">Phialophora europaea</name>
    <dbReference type="NCBI Taxonomy" id="1220924"/>
    <lineage>
        <taxon>Eukaryota</taxon>
        <taxon>Fungi</taxon>
        <taxon>Dikarya</taxon>
        <taxon>Ascomycota</taxon>
        <taxon>Pezizomycotina</taxon>
        <taxon>Eurotiomycetes</taxon>
        <taxon>Chaetothyriomycetidae</taxon>
        <taxon>Chaetothyriales</taxon>
        <taxon>Cyphellophoraceae</taxon>
        <taxon>Cyphellophora</taxon>
    </lineage>
</organism>
<dbReference type="SUPFAM" id="SSF53448">
    <property type="entry name" value="Nucleotide-diphospho-sugar transferases"/>
    <property type="match status" value="1"/>
</dbReference>
<dbReference type="PANTHER" id="PTHR45887:SF1">
    <property type="entry name" value="TRANSLATION INITIATION FACTOR EIF-2B SUBUNIT EPSILON"/>
    <property type="match status" value="1"/>
</dbReference>
<dbReference type="InterPro" id="IPR005835">
    <property type="entry name" value="NTP_transferase_dom"/>
</dbReference>
<dbReference type="PROSITE" id="PS51363">
    <property type="entry name" value="W2"/>
    <property type="match status" value="1"/>
</dbReference>
<feature type="domain" description="W2" evidence="12">
    <location>
        <begin position="501"/>
        <end position="676"/>
    </location>
</feature>
<dbReference type="GeneID" id="19969598"/>
<feature type="compositionally biased region" description="Polar residues" evidence="11">
    <location>
        <begin position="492"/>
        <end position="501"/>
    </location>
</feature>
<evidence type="ECO:0000259" key="12">
    <source>
        <dbReference type="PROSITE" id="PS51363"/>
    </source>
</evidence>
<evidence type="ECO:0000256" key="8">
    <source>
        <dbReference type="ARBA" id="ARBA00044144"/>
    </source>
</evidence>
<dbReference type="InParanoid" id="W2S311"/>
<dbReference type="GO" id="GO:0005829">
    <property type="term" value="C:cytosol"/>
    <property type="evidence" value="ECO:0007669"/>
    <property type="project" value="UniProtKB-SubCell"/>
</dbReference>
<dbReference type="STRING" id="1220924.W2S311"/>
<dbReference type="CDD" id="cd04197">
    <property type="entry name" value="eIF-2B_epsilon_N"/>
    <property type="match status" value="1"/>
</dbReference>
<dbReference type="GO" id="GO:0031369">
    <property type="term" value="F:translation initiation factor binding"/>
    <property type="evidence" value="ECO:0007669"/>
    <property type="project" value="InterPro"/>
</dbReference>
<evidence type="ECO:0000256" key="10">
    <source>
        <dbReference type="ARBA" id="ARBA00046432"/>
    </source>
</evidence>
<accession>W2S311</accession>
<dbReference type="InterPro" id="IPR044123">
    <property type="entry name" value="W2_eIF2B_epsilon"/>
</dbReference>
<evidence type="ECO:0000313" key="14">
    <source>
        <dbReference type="Proteomes" id="UP000030752"/>
    </source>
</evidence>
<dbReference type="HOGENOM" id="CLU_012507_1_0_1"/>
<dbReference type="InterPro" id="IPR003307">
    <property type="entry name" value="W2_domain"/>
</dbReference>
<dbReference type="Gene3D" id="2.160.10.10">
    <property type="entry name" value="Hexapeptide repeat proteins"/>
    <property type="match status" value="1"/>
</dbReference>
<evidence type="ECO:0000256" key="9">
    <source>
        <dbReference type="ARBA" id="ARBA00044345"/>
    </source>
</evidence>
<dbReference type="Gene3D" id="3.90.550.10">
    <property type="entry name" value="Spore Coat Polysaccharide Biosynthesis Protein SpsA, Chain A"/>
    <property type="match status" value="1"/>
</dbReference>
<protein>
    <recommendedName>
        <fullName evidence="3">Mannose-1-phosphate guanyltransferase</fullName>
    </recommendedName>
    <alternativeName>
        <fullName evidence="7">GDP-mannose pyrophosphorylase</fullName>
    </alternativeName>
    <alternativeName>
        <fullName evidence="6">GTP-mannose-1-phosphate guanylyltransferase</fullName>
    </alternativeName>
    <alternativeName>
        <fullName evidence="8">Translation initiation factor eIF2B subunit epsilon</fullName>
    </alternativeName>
    <alternativeName>
        <fullName evidence="9">eIF2B GDP-GTP exchange factor subunit epsilon</fullName>
    </alternativeName>
</protein>
<keyword evidence="14" id="KW-1185">Reference proteome</keyword>
<dbReference type="EMBL" id="KB822718">
    <property type="protein sequence ID" value="ETN43101.1"/>
    <property type="molecule type" value="Genomic_DNA"/>
</dbReference>
<dbReference type="InterPro" id="IPR029044">
    <property type="entry name" value="Nucleotide-diphossugar_trans"/>
</dbReference>
<dbReference type="CDD" id="cd11558">
    <property type="entry name" value="W2_eIF2B_epsilon"/>
    <property type="match status" value="1"/>
</dbReference>
<evidence type="ECO:0000256" key="2">
    <source>
        <dbReference type="ARBA" id="ARBA00007878"/>
    </source>
</evidence>
<dbReference type="eggNOG" id="KOG1461">
    <property type="taxonomic scope" value="Eukaryota"/>
</dbReference>
<dbReference type="GO" id="GO:0002183">
    <property type="term" value="P:cytoplasmic translational initiation"/>
    <property type="evidence" value="ECO:0007669"/>
    <property type="project" value="EnsemblFungi"/>
</dbReference>
<evidence type="ECO:0000256" key="7">
    <source>
        <dbReference type="ARBA" id="ARBA00031190"/>
    </source>
</evidence>
<dbReference type="Proteomes" id="UP000030752">
    <property type="component" value="Unassembled WGS sequence"/>
</dbReference>
<evidence type="ECO:0000256" key="1">
    <source>
        <dbReference type="ARBA" id="ARBA00004514"/>
    </source>
</evidence>
<dbReference type="GO" id="GO:0006446">
    <property type="term" value="P:regulation of translational initiation"/>
    <property type="evidence" value="ECO:0007669"/>
    <property type="project" value="EnsemblFungi"/>
</dbReference>
<keyword evidence="5" id="KW-0396">Initiation factor</keyword>
<reference evidence="13 14" key="1">
    <citation type="submission" date="2013-03" db="EMBL/GenBank/DDBJ databases">
        <title>The Genome Sequence of Phialophora europaea CBS 101466.</title>
        <authorList>
            <consortium name="The Broad Institute Genomics Platform"/>
            <person name="Cuomo C."/>
            <person name="de Hoog S."/>
            <person name="Gorbushina A."/>
            <person name="Walker B."/>
            <person name="Young S.K."/>
            <person name="Zeng Q."/>
            <person name="Gargeya S."/>
            <person name="Fitzgerald M."/>
            <person name="Haas B."/>
            <person name="Abouelleil A."/>
            <person name="Allen A.W."/>
            <person name="Alvarado L."/>
            <person name="Arachchi H.M."/>
            <person name="Berlin A.M."/>
            <person name="Chapman S.B."/>
            <person name="Gainer-Dewar J."/>
            <person name="Goldberg J."/>
            <person name="Griggs A."/>
            <person name="Gujja S."/>
            <person name="Hansen M."/>
            <person name="Howarth C."/>
            <person name="Imamovic A."/>
            <person name="Ireland A."/>
            <person name="Larimer J."/>
            <person name="McCowan C."/>
            <person name="Murphy C."/>
            <person name="Pearson M."/>
            <person name="Poon T.W."/>
            <person name="Priest M."/>
            <person name="Roberts A."/>
            <person name="Saif S."/>
            <person name="Shea T."/>
            <person name="Sisk P."/>
            <person name="Sykes S."/>
            <person name="Wortman J."/>
            <person name="Nusbaum C."/>
            <person name="Birren B."/>
        </authorList>
    </citation>
    <scope>NUCLEOTIDE SEQUENCE [LARGE SCALE GENOMIC DNA]</scope>
    <source>
        <strain evidence="13 14">CBS 101466</strain>
    </source>
</reference>
<comment type="subcellular location">
    <subcellularLocation>
        <location evidence="1">Cytoplasm</location>
        <location evidence="1">Cytosol</location>
    </subcellularLocation>
</comment>
<dbReference type="Pfam" id="PF02020">
    <property type="entry name" value="W2"/>
    <property type="match status" value="1"/>
</dbReference>
<evidence type="ECO:0000256" key="6">
    <source>
        <dbReference type="ARBA" id="ARBA00030179"/>
    </source>
</evidence>
<dbReference type="InterPro" id="IPR051956">
    <property type="entry name" value="eIF2B_epsilon"/>
</dbReference>
<dbReference type="InterPro" id="IPR035543">
    <property type="entry name" value="eIF-2B_epsilon_N"/>
</dbReference>
<dbReference type="RefSeq" id="XP_008714837.1">
    <property type="nucleotide sequence ID" value="XM_008716615.1"/>
</dbReference>
<evidence type="ECO:0000256" key="5">
    <source>
        <dbReference type="ARBA" id="ARBA00022540"/>
    </source>
</evidence>
<proteinExistence type="inferred from homology"/>
<comment type="subunit">
    <text evidence="10">Component of the translation initiation factor 2B (eIF2B) complex which is a heterodecamer of two sets of five different subunits: alpha, beta, gamma, delta and epsilon. Subunits alpha, beta and delta comprise a regulatory subcomplex and subunits epsilon and gamma comprise a catalytic subcomplex. Within the complex, the hexameric regulatory complex resides at the center, with the two heterodimeric catalytic subcomplexes bound on opposite sides.</text>
</comment>
<name>W2S311_CYPE1</name>
<dbReference type="FunCoup" id="W2S311">
    <property type="interactions" value="1147"/>
</dbReference>
<dbReference type="AlphaFoldDB" id="W2S311"/>
<evidence type="ECO:0000313" key="13">
    <source>
        <dbReference type="EMBL" id="ETN43101.1"/>
    </source>
</evidence>
<evidence type="ECO:0000256" key="4">
    <source>
        <dbReference type="ARBA" id="ARBA00022490"/>
    </source>
</evidence>
<dbReference type="SUPFAM" id="SSF48371">
    <property type="entry name" value="ARM repeat"/>
    <property type="match status" value="1"/>
</dbReference>
<dbReference type="Pfam" id="PF25084">
    <property type="entry name" value="LbH_EIF2B"/>
    <property type="match status" value="1"/>
</dbReference>
<comment type="similarity">
    <text evidence="2">Belongs to the eIF-2B gamma/epsilon subunits family.</text>
</comment>
<gene>
    <name evidence="13" type="ORF">HMPREF1541_02259</name>
</gene>
<keyword evidence="5" id="KW-0648">Protein biosynthesis</keyword>
<sequence>MPPKSQKQGAGKAKPGDDKQEQLFRAIVLADSFETKFTPFSIERPRCLLPLANTPLLEYTLEFLASAGVDEVYMYAGSHIDQVEAYIQASRWILDSSPFQNFIFLRDDTATCVGDVMRNLDSKHIFDKAADFLVVSGDVVCDYPMERALKKHRERRERNKDAIMTMLLREAPPGHDQYTSPDSSTFVIDPSCDRCLHYEENGSNAAYSAHIDAESLKSPELDIRQDLIDCRIDICAPDVLTLYSDNFDHQSPRKDFLFGVLKDHELNGKTVHVHIAKSHYAARASDLPTYAKLTRDLMHGEIPSLAVENNIFPGSAYTRSHRGPTCGIGVIKARPVSIDNETILGSETSVGSESIIEHSVLGSRCNVGKRCTIKDAYIWDDVTLGSDVKISRAIIGSETFIGDNCTINEGALVSFGVKLAPGTNVPAGMKVTRQSQANTKTNIGGEGYVYEDEDEDIEHTNPGLLYQHPVAADSVSTLGSEMSEPDSPLDGSRSQSFATTQSDEDSSDRFQHDTVAILTQRMQEGQKADDMLSELMGLRFSGGADEVGVRRAVAAALCKRISSQVEEGMAAKDASQRTLSAYHTLIRRAHAEQSTAEQVDFLLDVQRVLIRRKDGAKVLLFFAKDLYDLEVFSEESILAWWKDVRSTSDAEMEAVRAQTDPFIQWLEEAEEESDEDEDDE</sequence>
<feature type="region of interest" description="Disordered" evidence="11">
    <location>
        <begin position="477"/>
        <end position="509"/>
    </location>
</feature>
<dbReference type="GO" id="GO:0005851">
    <property type="term" value="C:eukaryotic translation initiation factor 2B complex"/>
    <property type="evidence" value="ECO:0007669"/>
    <property type="project" value="EnsemblFungi"/>
</dbReference>
<keyword evidence="4" id="KW-0963">Cytoplasm</keyword>
<dbReference type="VEuPathDB" id="FungiDB:HMPREF1541_02259"/>
<dbReference type="InterPro" id="IPR016024">
    <property type="entry name" value="ARM-type_fold"/>
</dbReference>
<dbReference type="Gene3D" id="1.25.40.180">
    <property type="match status" value="1"/>
</dbReference>
<dbReference type="Pfam" id="PF00483">
    <property type="entry name" value="NTP_transferase"/>
    <property type="match status" value="1"/>
</dbReference>
<dbReference type="GO" id="GO:0003743">
    <property type="term" value="F:translation initiation factor activity"/>
    <property type="evidence" value="ECO:0007669"/>
    <property type="project" value="EnsemblFungi"/>
</dbReference>
<dbReference type="SMART" id="SM00515">
    <property type="entry name" value="eIF5C"/>
    <property type="match status" value="1"/>
</dbReference>
<evidence type="ECO:0000256" key="3">
    <source>
        <dbReference type="ARBA" id="ARBA00018601"/>
    </source>
</evidence>
<dbReference type="InterPro" id="IPR056764">
    <property type="entry name" value="LbH_EIF2B3/5"/>
</dbReference>
<dbReference type="GO" id="GO:0005085">
    <property type="term" value="F:guanyl-nucleotide exchange factor activity"/>
    <property type="evidence" value="ECO:0007669"/>
    <property type="project" value="EnsemblFungi"/>
</dbReference>
<evidence type="ECO:0000256" key="11">
    <source>
        <dbReference type="SAM" id="MobiDB-lite"/>
    </source>
</evidence>